<proteinExistence type="predicted"/>
<dbReference type="Gene3D" id="3.90.1140.10">
    <property type="entry name" value="Cyclic phosphodiesterase"/>
    <property type="match status" value="1"/>
</dbReference>
<dbReference type="EMBL" id="JARXVC010000008">
    <property type="protein sequence ID" value="MDH6282054.1"/>
    <property type="molecule type" value="Genomic_DNA"/>
</dbReference>
<gene>
    <name evidence="2" type="ORF">M2280_003277</name>
</gene>
<sequence>MSSSPSMCHGAERRSRSVHPSHGCSRHARGGLLMRSLFDLPLTDWPQDHNALHVYALPDFDEAALAPIQNAIRDTGVCSVQPTRFLHSTVTRVPAFLDSTAPETLRELQSALDEASRALAPFVIQLTGPYVSTHSVELAGERNAEWDQLVDSVRTCVAAVLDGAEMPPAPYAPHVSLGYGTRDVDSEPLIAELARLAAGREPQLTVPMHVTDVHLLAVHQDAVAGIYTWDTISTHGLGDLPKTTSRRI</sequence>
<feature type="region of interest" description="Disordered" evidence="1">
    <location>
        <begin position="1"/>
        <end position="24"/>
    </location>
</feature>
<evidence type="ECO:0000313" key="3">
    <source>
        <dbReference type="Proteomes" id="UP001160334"/>
    </source>
</evidence>
<accession>A0ABT6MF84</accession>
<evidence type="ECO:0000256" key="1">
    <source>
        <dbReference type="SAM" id="MobiDB-lite"/>
    </source>
</evidence>
<name>A0ABT6MF84_9NOCA</name>
<reference evidence="2 3" key="1">
    <citation type="submission" date="2023-04" db="EMBL/GenBank/DDBJ databases">
        <title>Forest soil microbial communities from Buena Vista Peninsula, Colon Province, Panama.</title>
        <authorList>
            <person name="Bouskill N."/>
        </authorList>
    </citation>
    <scope>NUCLEOTIDE SEQUENCE [LARGE SCALE GENOMIC DNA]</scope>
    <source>
        <strain evidence="2 3">CFH S0262</strain>
    </source>
</reference>
<dbReference type="InterPro" id="IPR009097">
    <property type="entry name" value="Cyclic_Pdiesterase"/>
</dbReference>
<dbReference type="Pfam" id="PF13563">
    <property type="entry name" value="2_5_RNA_ligase2"/>
    <property type="match status" value="1"/>
</dbReference>
<keyword evidence="3" id="KW-1185">Reference proteome</keyword>
<dbReference type="RefSeq" id="WP_280761357.1">
    <property type="nucleotide sequence ID" value="NZ_JARXVC010000008.1"/>
</dbReference>
<evidence type="ECO:0008006" key="4">
    <source>
        <dbReference type="Google" id="ProtNLM"/>
    </source>
</evidence>
<comment type="caution">
    <text evidence="2">The sequence shown here is derived from an EMBL/GenBank/DDBJ whole genome shotgun (WGS) entry which is preliminary data.</text>
</comment>
<evidence type="ECO:0000313" key="2">
    <source>
        <dbReference type="EMBL" id="MDH6282054.1"/>
    </source>
</evidence>
<organism evidence="2 3">
    <name type="scientific">Prescottella agglutinans</name>
    <dbReference type="NCBI Taxonomy" id="1644129"/>
    <lineage>
        <taxon>Bacteria</taxon>
        <taxon>Bacillati</taxon>
        <taxon>Actinomycetota</taxon>
        <taxon>Actinomycetes</taxon>
        <taxon>Mycobacteriales</taxon>
        <taxon>Nocardiaceae</taxon>
        <taxon>Prescottella</taxon>
    </lineage>
</organism>
<dbReference type="SUPFAM" id="SSF55144">
    <property type="entry name" value="LigT-like"/>
    <property type="match status" value="1"/>
</dbReference>
<dbReference type="Proteomes" id="UP001160334">
    <property type="component" value="Unassembled WGS sequence"/>
</dbReference>
<protein>
    <recommendedName>
        <fullName evidence="4">2'-5' RNA ligase family protein</fullName>
    </recommendedName>
</protein>